<feature type="transmembrane region" description="Helical" evidence="6">
    <location>
        <begin position="126"/>
        <end position="144"/>
    </location>
</feature>
<gene>
    <name evidence="7" type="ORF">HZY91_05335</name>
</gene>
<sequence>MQDNKSREKIKEKKKLSFPTAFTVLFIILFLASILTYTVPAGSFERLQYDPETSQFTKIGIDGSESKLEANEEVLQEHNISIPLQNFKDGKVLKPVAIPGTYQKLEQRSQNFIEVLKAPIQGVAESIGIITFVLILGGIIEVLNKTGAFAAGVAALSKRTKGREFLLVTIIMSLVSLGGTTFGFAEETIAFYPILMPIFLASGFDALVCISGIFLGSAIGTMFSTVNPFSVVIASNAAGISLAESLPYKIIGLIGATLIALVYVYRYAKRVKEDPNNSLVAEEMPAIREKFLENYNVDEVHTFNWRKSISLVIFALAFLVMIWGVVVHGWMFEEMSALFLFVALLIMILSGLSEKEVVGTFLTGASSLVSVALIIGVARGINIILDNGMVSDTFLNGSSVIISKMNGFAFAVVQMILYSFLGIFIPSSSGLASLSMPIIAPLADVVNVGRDVVVSAYNYGQGLMAFITPTGLILATLELVGISYDKWLKFVLPLMIIIGIFAIIMLGIQVAF</sequence>
<dbReference type="Proteomes" id="UP000721415">
    <property type="component" value="Unassembled WGS sequence"/>
</dbReference>
<dbReference type="EMBL" id="JACBXQ010000002">
    <property type="protein sequence ID" value="MBG9986315.1"/>
    <property type="molecule type" value="Genomic_DNA"/>
</dbReference>
<feature type="transmembrane region" description="Helical" evidence="6">
    <location>
        <begin position="165"/>
        <end position="185"/>
    </location>
</feature>
<keyword evidence="8" id="KW-1185">Reference proteome</keyword>
<evidence type="ECO:0000256" key="3">
    <source>
        <dbReference type="ARBA" id="ARBA00022692"/>
    </source>
</evidence>
<reference evidence="7 8" key="1">
    <citation type="submission" date="2020-07" db="EMBL/GenBank/DDBJ databases">
        <title>Facklamia lactis sp. nov., isolated from raw milk.</title>
        <authorList>
            <person name="Doll E.V."/>
            <person name="Huptas C."/>
            <person name="Staib L."/>
            <person name="Wenning M."/>
            <person name="Scherer S."/>
        </authorList>
    </citation>
    <scope>NUCLEOTIDE SEQUENCE [LARGE SCALE GENOMIC DNA]</scope>
    <source>
        <strain evidence="7 8">DSM 111018</strain>
    </source>
</reference>
<feature type="transmembrane region" description="Helical" evidence="6">
    <location>
        <begin position="222"/>
        <end position="240"/>
    </location>
</feature>
<comment type="caution">
    <text evidence="7">The sequence shown here is derived from an EMBL/GenBank/DDBJ whole genome shotgun (WGS) entry which is preliminary data.</text>
</comment>
<organism evidence="7 8">
    <name type="scientific">Facklamia lactis</name>
    <dbReference type="NCBI Taxonomy" id="2749967"/>
    <lineage>
        <taxon>Bacteria</taxon>
        <taxon>Bacillati</taxon>
        <taxon>Bacillota</taxon>
        <taxon>Bacilli</taxon>
        <taxon>Lactobacillales</taxon>
        <taxon>Aerococcaceae</taxon>
        <taxon>Facklamia</taxon>
    </lineage>
</organism>
<dbReference type="Pfam" id="PF03606">
    <property type="entry name" value="DcuC"/>
    <property type="match status" value="1"/>
</dbReference>
<feature type="transmembrane region" description="Helical" evidence="6">
    <location>
        <begin position="337"/>
        <end position="353"/>
    </location>
</feature>
<evidence type="ECO:0000256" key="2">
    <source>
        <dbReference type="ARBA" id="ARBA00022475"/>
    </source>
</evidence>
<evidence type="ECO:0000313" key="7">
    <source>
        <dbReference type="EMBL" id="MBG9986315.1"/>
    </source>
</evidence>
<dbReference type="InterPro" id="IPR051679">
    <property type="entry name" value="DASS-Related_Transporters"/>
</dbReference>
<proteinExistence type="predicted"/>
<evidence type="ECO:0000256" key="6">
    <source>
        <dbReference type="SAM" id="Phobius"/>
    </source>
</evidence>
<evidence type="ECO:0000313" key="8">
    <source>
        <dbReference type="Proteomes" id="UP000721415"/>
    </source>
</evidence>
<feature type="transmembrane region" description="Helical" evidence="6">
    <location>
        <begin position="311"/>
        <end position="331"/>
    </location>
</feature>
<feature type="transmembrane region" description="Helical" evidence="6">
    <location>
        <begin position="365"/>
        <end position="385"/>
    </location>
</feature>
<dbReference type="InterPro" id="IPR018385">
    <property type="entry name" value="C4_dicarb_anaerob_car-like"/>
</dbReference>
<feature type="transmembrane region" description="Helical" evidence="6">
    <location>
        <begin position="21"/>
        <end position="39"/>
    </location>
</feature>
<feature type="transmembrane region" description="Helical" evidence="6">
    <location>
        <begin position="191"/>
        <end position="215"/>
    </location>
</feature>
<keyword evidence="4 6" id="KW-1133">Transmembrane helix</keyword>
<dbReference type="PANTHER" id="PTHR43652">
    <property type="entry name" value="BASIC AMINO ACID ANTIPORTER YFCC-RELATED"/>
    <property type="match status" value="1"/>
</dbReference>
<evidence type="ECO:0000256" key="4">
    <source>
        <dbReference type="ARBA" id="ARBA00022989"/>
    </source>
</evidence>
<feature type="transmembrane region" description="Helical" evidence="6">
    <location>
        <begin position="246"/>
        <end position="265"/>
    </location>
</feature>
<protein>
    <submittedName>
        <fullName evidence="7">YfcC family protein</fullName>
    </submittedName>
</protein>
<evidence type="ECO:0000256" key="5">
    <source>
        <dbReference type="ARBA" id="ARBA00023136"/>
    </source>
</evidence>
<keyword evidence="2" id="KW-1003">Cell membrane</keyword>
<feature type="transmembrane region" description="Helical" evidence="6">
    <location>
        <begin position="490"/>
        <end position="511"/>
    </location>
</feature>
<evidence type="ECO:0000256" key="1">
    <source>
        <dbReference type="ARBA" id="ARBA00004651"/>
    </source>
</evidence>
<dbReference type="PANTHER" id="PTHR43652:SF6">
    <property type="entry name" value="ARGININE REPRESSOR"/>
    <property type="match status" value="1"/>
</dbReference>
<keyword evidence="3 6" id="KW-0812">Transmembrane</keyword>
<accession>A0ABS0LQ79</accession>
<name>A0ABS0LQ79_9LACT</name>
<feature type="transmembrane region" description="Helical" evidence="6">
    <location>
        <begin position="463"/>
        <end position="484"/>
    </location>
</feature>
<comment type="subcellular location">
    <subcellularLocation>
        <location evidence="1">Cell membrane</location>
        <topology evidence="1">Multi-pass membrane protein</topology>
    </subcellularLocation>
</comment>
<keyword evidence="5 6" id="KW-0472">Membrane</keyword>